<evidence type="ECO:0000256" key="5">
    <source>
        <dbReference type="ARBA" id="ARBA00023136"/>
    </source>
</evidence>
<evidence type="ECO:0000256" key="6">
    <source>
        <dbReference type="ARBA" id="ARBA00023170"/>
    </source>
</evidence>
<dbReference type="Gene3D" id="3.80.10.10">
    <property type="entry name" value="Ribonuclease Inhibitor"/>
    <property type="match status" value="1"/>
</dbReference>
<keyword evidence="4" id="KW-1133">Transmembrane helix</keyword>
<proteinExistence type="predicted"/>
<dbReference type="GeneID" id="110744641"/>
<accession>A0A6P5RBI6</accession>
<evidence type="ECO:0000256" key="2">
    <source>
        <dbReference type="ARBA" id="ARBA00022692"/>
    </source>
</evidence>
<organism evidence="8 9">
    <name type="scientific">Prunus avium</name>
    <name type="common">Cherry</name>
    <name type="synonym">Cerasus avium</name>
    <dbReference type="NCBI Taxonomy" id="42229"/>
    <lineage>
        <taxon>Eukaryota</taxon>
        <taxon>Viridiplantae</taxon>
        <taxon>Streptophyta</taxon>
        <taxon>Embryophyta</taxon>
        <taxon>Tracheophyta</taxon>
        <taxon>Spermatophyta</taxon>
        <taxon>Magnoliopsida</taxon>
        <taxon>eudicotyledons</taxon>
        <taxon>Gunneridae</taxon>
        <taxon>Pentapetalae</taxon>
        <taxon>rosids</taxon>
        <taxon>fabids</taxon>
        <taxon>Rosales</taxon>
        <taxon>Rosaceae</taxon>
        <taxon>Amygdaloideae</taxon>
        <taxon>Amygdaleae</taxon>
        <taxon>Prunus</taxon>
    </lineage>
</organism>
<keyword evidence="3" id="KW-0732">Signal</keyword>
<dbReference type="AlphaFoldDB" id="A0A6P5RBI6"/>
<evidence type="ECO:0000256" key="3">
    <source>
        <dbReference type="ARBA" id="ARBA00022729"/>
    </source>
</evidence>
<protein>
    <submittedName>
        <fullName evidence="9">Receptor-like protein kinase At3g47110</fullName>
    </submittedName>
</protein>
<sequence length="129" mass="14244">MAQITAFGKYIENLNLAYNNFNNTQIPSEFDKLTRLSYLNLSNAGFVGQIPIEISHLARLVTLDLSSAPYLSVITPKLEISNLSLLIRNLSELIELYLDGVSVSAQGTEWCEAISSSLPKLKVLSVKLL</sequence>
<evidence type="ECO:0000313" key="8">
    <source>
        <dbReference type="Proteomes" id="UP000515124"/>
    </source>
</evidence>
<dbReference type="PANTHER" id="PTHR48061:SF2">
    <property type="entry name" value="RECEPTOR LIKE PROTEIN 30-LIKE"/>
    <property type="match status" value="1"/>
</dbReference>
<keyword evidence="2" id="KW-0812">Transmembrane</keyword>
<dbReference type="GO" id="GO:0016020">
    <property type="term" value="C:membrane"/>
    <property type="evidence" value="ECO:0007669"/>
    <property type="project" value="UniProtKB-SubCell"/>
</dbReference>
<comment type="subcellular location">
    <subcellularLocation>
        <location evidence="1">Membrane</location>
        <topology evidence="1">Single-pass type I membrane protein</topology>
    </subcellularLocation>
</comment>
<dbReference type="RefSeq" id="XP_021800324.1">
    <property type="nucleotide sequence ID" value="XM_021944632.1"/>
</dbReference>
<evidence type="ECO:0000256" key="1">
    <source>
        <dbReference type="ARBA" id="ARBA00004479"/>
    </source>
</evidence>
<evidence type="ECO:0000256" key="4">
    <source>
        <dbReference type="ARBA" id="ARBA00022989"/>
    </source>
</evidence>
<keyword evidence="7" id="KW-0325">Glycoprotein</keyword>
<keyword evidence="8" id="KW-1185">Reference proteome</keyword>
<dbReference type="SUPFAM" id="SSF52047">
    <property type="entry name" value="RNI-like"/>
    <property type="match status" value="1"/>
</dbReference>
<dbReference type="InterPro" id="IPR001611">
    <property type="entry name" value="Leu-rich_rpt"/>
</dbReference>
<dbReference type="PANTHER" id="PTHR48061">
    <property type="entry name" value="LEUCINE-RICH REPEAT RECEPTOR PROTEIN KINASE EMS1-LIKE-RELATED"/>
    <property type="match status" value="1"/>
</dbReference>
<keyword evidence="6" id="KW-0675">Receptor</keyword>
<dbReference type="InterPro" id="IPR046956">
    <property type="entry name" value="RLP23-like"/>
</dbReference>
<keyword evidence="5" id="KW-0472">Membrane</keyword>
<reference evidence="9" key="1">
    <citation type="submission" date="2025-08" db="UniProtKB">
        <authorList>
            <consortium name="RefSeq"/>
        </authorList>
    </citation>
    <scope>IDENTIFICATION</scope>
</reference>
<name>A0A6P5RBI6_PRUAV</name>
<dbReference type="InterPro" id="IPR032675">
    <property type="entry name" value="LRR_dom_sf"/>
</dbReference>
<dbReference type="Gramene" id="Pav_sc0003949.1_g010.1.br:mrna">
    <property type="protein sequence ID" value="Pav_sc0003949.1_g010.1.br:mrna"/>
    <property type="gene ID" value="Pav_sc0003949.1_g010.1.br"/>
</dbReference>
<gene>
    <name evidence="9" type="primary">LOC110744641</name>
</gene>
<evidence type="ECO:0000313" key="9">
    <source>
        <dbReference type="RefSeq" id="XP_021800324.1"/>
    </source>
</evidence>
<evidence type="ECO:0000256" key="7">
    <source>
        <dbReference type="ARBA" id="ARBA00023180"/>
    </source>
</evidence>
<dbReference type="KEGG" id="pavi:110744641"/>
<dbReference type="Proteomes" id="UP000515124">
    <property type="component" value="Unplaced"/>
</dbReference>
<dbReference type="Pfam" id="PF00560">
    <property type="entry name" value="LRR_1"/>
    <property type="match status" value="2"/>
</dbReference>